<keyword evidence="16" id="KW-1185">Reference proteome</keyword>
<dbReference type="PANTHER" id="PTHR30622">
    <property type="entry name" value="UNDECAPRENYL-DIPHOSPHATASE"/>
    <property type="match status" value="1"/>
</dbReference>
<keyword evidence="6 14" id="KW-0812">Transmembrane</keyword>
<comment type="subcellular location">
    <subcellularLocation>
        <location evidence="1 14">Cell membrane</location>
        <topology evidence="1 14">Multi-pass membrane protein</topology>
    </subcellularLocation>
</comment>
<feature type="transmembrane region" description="Helical" evidence="14">
    <location>
        <begin position="89"/>
        <end position="107"/>
    </location>
</feature>
<feature type="transmembrane region" description="Helical" evidence="14">
    <location>
        <begin position="215"/>
        <end position="239"/>
    </location>
</feature>
<evidence type="ECO:0000256" key="12">
    <source>
        <dbReference type="ARBA" id="ARBA00032932"/>
    </source>
</evidence>
<dbReference type="GO" id="GO:0008360">
    <property type="term" value="P:regulation of cell shape"/>
    <property type="evidence" value="ECO:0007669"/>
    <property type="project" value="UniProtKB-KW"/>
</dbReference>
<evidence type="ECO:0000256" key="14">
    <source>
        <dbReference type="HAMAP-Rule" id="MF_01006"/>
    </source>
</evidence>
<dbReference type="AlphaFoldDB" id="A0A4V2PSB1"/>
<dbReference type="GO" id="GO:0046677">
    <property type="term" value="P:response to antibiotic"/>
    <property type="evidence" value="ECO:0007669"/>
    <property type="project" value="UniProtKB-UniRule"/>
</dbReference>
<proteinExistence type="inferred from homology"/>
<evidence type="ECO:0000256" key="1">
    <source>
        <dbReference type="ARBA" id="ARBA00004651"/>
    </source>
</evidence>
<accession>A0A4V2PSB1</accession>
<feature type="transmembrane region" description="Helical" evidence="14">
    <location>
        <begin position="42"/>
        <end position="60"/>
    </location>
</feature>
<comment type="similarity">
    <text evidence="2 14">Belongs to the UppP family.</text>
</comment>
<dbReference type="EMBL" id="SMGG01000003">
    <property type="protein sequence ID" value="TCK62011.1"/>
    <property type="molecule type" value="Genomic_DNA"/>
</dbReference>
<evidence type="ECO:0000256" key="9">
    <source>
        <dbReference type="ARBA" id="ARBA00023136"/>
    </source>
</evidence>
<evidence type="ECO:0000256" key="11">
    <source>
        <dbReference type="ARBA" id="ARBA00032707"/>
    </source>
</evidence>
<feature type="transmembrane region" description="Helical" evidence="14">
    <location>
        <begin position="146"/>
        <end position="164"/>
    </location>
</feature>
<dbReference type="GO" id="GO:0050380">
    <property type="term" value="F:undecaprenyl-diphosphatase activity"/>
    <property type="evidence" value="ECO:0007669"/>
    <property type="project" value="UniProtKB-UniRule"/>
</dbReference>
<keyword evidence="14" id="KW-0133">Cell shape</keyword>
<keyword evidence="8 14" id="KW-1133">Transmembrane helix</keyword>
<keyword evidence="7 14" id="KW-0378">Hydrolase</keyword>
<evidence type="ECO:0000313" key="16">
    <source>
        <dbReference type="Proteomes" id="UP000294614"/>
    </source>
</evidence>
<dbReference type="EC" id="3.6.1.27" evidence="3 14"/>
<evidence type="ECO:0000256" key="7">
    <source>
        <dbReference type="ARBA" id="ARBA00022801"/>
    </source>
</evidence>
<dbReference type="Proteomes" id="UP000294614">
    <property type="component" value="Unassembled WGS sequence"/>
</dbReference>
<comment type="miscellaneous">
    <text evidence="14">Bacitracin is thought to be involved in the inhibition of peptidoglycan synthesis by sequestering undecaprenyl diphosphate, thereby reducing the pool of lipid carrier available.</text>
</comment>
<keyword evidence="9 14" id="KW-0472">Membrane</keyword>
<dbReference type="GO" id="GO:0009252">
    <property type="term" value="P:peptidoglycan biosynthetic process"/>
    <property type="evidence" value="ECO:0007669"/>
    <property type="project" value="UniProtKB-KW"/>
</dbReference>
<keyword evidence="10 14" id="KW-0046">Antibiotic resistance</keyword>
<dbReference type="GO" id="GO:0005886">
    <property type="term" value="C:plasma membrane"/>
    <property type="evidence" value="ECO:0007669"/>
    <property type="project" value="UniProtKB-SubCell"/>
</dbReference>
<evidence type="ECO:0000256" key="2">
    <source>
        <dbReference type="ARBA" id="ARBA00010621"/>
    </source>
</evidence>
<name>A0A4V2PSB1_9BACT</name>
<dbReference type="GO" id="GO:0071555">
    <property type="term" value="P:cell wall organization"/>
    <property type="evidence" value="ECO:0007669"/>
    <property type="project" value="UniProtKB-KW"/>
</dbReference>
<gene>
    <name evidence="14" type="primary">uppP</name>
    <name evidence="15" type="ORF">C8D98_0519</name>
</gene>
<evidence type="ECO:0000256" key="13">
    <source>
        <dbReference type="ARBA" id="ARBA00047594"/>
    </source>
</evidence>
<keyword evidence="14" id="KW-0961">Cell wall biogenesis/degradation</keyword>
<reference evidence="15 16" key="1">
    <citation type="submission" date="2019-03" db="EMBL/GenBank/DDBJ databases">
        <title>Genomic Encyclopedia of Type Strains, Phase IV (KMG-IV): sequencing the most valuable type-strain genomes for metagenomic binning, comparative biology and taxonomic classification.</title>
        <authorList>
            <person name="Goeker M."/>
        </authorList>
    </citation>
    <scope>NUCLEOTIDE SEQUENCE [LARGE SCALE GENOMIC DNA]</scope>
    <source>
        <strain evidence="15 16">DSM 24984</strain>
    </source>
</reference>
<evidence type="ECO:0000313" key="15">
    <source>
        <dbReference type="EMBL" id="TCK62011.1"/>
    </source>
</evidence>
<dbReference type="RefSeq" id="WP_132871743.1">
    <property type="nucleotide sequence ID" value="NZ_JAJUHT010000002.1"/>
</dbReference>
<evidence type="ECO:0000256" key="6">
    <source>
        <dbReference type="ARBA" id="ARBA00022692"/>
    </source>
</evidence>
<comment type="caution">
    <text evidence="15">The sequence shown here is derived from an EMBL/GenBank/DDBJ whole genome shotgun (WGS) entry which is preliminary data.</text>
</comment>
<dbReference type="OrthoDB" id="9808289at2"/>
<dbReference type="InterPro" id="IPR003824">
    <property type="entry name" value="UppP"/>
</dbReference>
<evidence type="ECO:0000256" key="4">
    <source>
        <dbReference type="ARBA" id="ARBA00021581"/>
    </source>
</evidence>
<feature type="transmembrane region" description="Helical" evidence="14">
    <location>
        <begin position="245"/>
        <end position="262"/>
    </location>
</feature>
<evidence type="ECO:0000256" key="3">
    <source>
        <dbReference type="ARBA" id="ARBA00012374"/>
    </source>
</evidence>
<feature type="transmembrane region" description="Helical" evidence="14">
    <location>
        <begin position="184"/>
        <end position="203"/>
    </location>
</feature>
<dbReference type="PANTHER" id="PTHR30622:SF2">
    <property type="entry name" value="UNDECAPRENYL-DIPHOSPHATASE"/>
    <property type="match status" value="1"/>
</dbReference>
<protein>
    <recommendedName>
        <fullName evidence="4 14">Undecaprenyl-diphosphatase</fullName>
        <ecNumber evidence="3 14">3.6.1.27</ecNumber>
    </recommendedName>
    <alternativeName>
        <fullName evidence="12 14">Bacitracin resistance protein</fullName>
    </alternativeName>
    <alternativeName>
        <fullName evidence="11 14">Undecaprenyl pyrophosphate phosphatase</fullName>
    </alternativeName>
</protein>
<feature type="transmembrane region" description="Helical" evidence="14">
    <location>
        <begin position="113"/>
        <end position="134"/>
    </location>
</feature>
<comment type="catalytic activity">
    <reaction evidence="13 14">
        <text>di-trans,octa-cis-undecaprenyl diphosphate + H2O = di-trans,octa-cis-undecaprenyl phosphate + phosphate + H(+)</text>
        <dbReference type="Rhea" id="RHEA:28094"/>
        <dbReference type="ChEBI" id="CHEBI:15377"/>
        <dbReference type="ChEBI" id="CHEBI:15378"/>
        <dbReference type="ChEBI" id="CHEBI:43474"/>
        <dbReference type="ChEBI" id="CHEBI:58405"/>
        <dbReference type="ChEBI" id="CHEBI:60392"/>
        <dbReference type="EC" id="3.6.1.27"/>
    </reaction>
</comment>
<evidence type="ECO:0000256" key="10">
    <source>
        <dbReference type="ARBA" id="ARBA00023251"/>
    </source>
</evidence>
<dbReference type="Pfam" id="PF02673">
    <property type="entry name" value="BacA"/>
    <property type="match status" value="1"/>
</dbReference>
<dbReference type="HAMAP" id="MF_01006">
    <property type="entry name" value="Undec_diphosphatase"/>
    <property type="match status" value="1"/>
</dbReference>
<keyword evidence="5 14" id="KW-1003">Cell membrane</keyword>
<evidence type="ECO:0000256" key="8">
    <source>
        <dbReference type="ARBA" id="ARBA00022989"/>
    </source>
</evidence>
<sequence length="263" mass="28777">MNYFDAIILGIVQGLTEFLPVSSSGHLIIAQALMKDFKQPGMLYDTLLHGATLGAVFVYFRHRIFELCISPLGLVNNSYKVIYFENKRFLWGIILASIPTAIIGLTLQNSVEGMFSAPSFVGYFLILTSVLLLISDRYHGQKMISLGTAFIIGIVQGIAVIPGISRAGSTTAAGLILGVKRSEMGEFTFLMSIPAIIGAIILQSRHMDSVPSEHIPMYISGMVAAFITGLFAINIMVYFIKRANLRAFALYCLIVGIVSIVWI</sequence>
<evidence type="ECO:0000256" key="5">
    <source>
        <dbReference type="ARBA" id="ARBA00022475"/>
    </source>
</evidence>
<keyword evidence="14" id="KW-0573">Peptidoglycan synthesis</keyword>
<comment type="function">
    <text evidence="14">Catalyzes the dephosphorylation of undecaprenyl diphosphate (UPP). Confers resistance to bacitracin.</text>
</comment>
<organism evidence="15 16">
    <name type="scientific">Seleniivibrio woodruffii</name>
    <dbReference type="NCBI Taxonomy" id="1078050"/>
    <lineage>
        <taxon>Bacteria</taxon>
        <taxon>Pseudomonadati</taxon>
        <taxon>Deferribacterota</taxon>
        <taxon>Deferribacteres</taxon>
        <taxon>Deferribacterales</taxon>
        <taxon>Geovibrionaceae</taxon>
        <taxon>Seleniivibrio</taxon>
    </lineage>
</organism>